<dbReference type="RefSeq" id="WP_092897899.1">
    <property type="nucleotide sequence ID" value="NZ_FOKK01000008.1"/>
</dbReference>
<keyword evidence="4" id="KW-1185">Reference proteome</keyword>
<evidence type="ECO:0000313" key="3">
    <source>
        <dbReference type="EMBL" id="SFB38276.1"/>
    </source>
</evidence>
<comment type="similarity">
    <text evidence="1 2">Belongs to the ArsC family.</text>
</comment>
<protein>
    <submittedName>
        <fullName evidence="3">Arsenate reductase</fullName>
    </submittedName>
</protein>
<sequence length="124" mass="14356">MKTHPSELYFYHSPTQLVDRQTLAYAKSISPFVNIIDLSKEKLTPTQWNTLLLKLNLRAKDLLNRAHPDYQRFIAGKNWDDESWLNILIKSPNLIKAPIASLRRNAILCITPTDILKLNSMRLV</sequence>
<evidence type="ECO:0000256" key="2">
    <source>
        <dbReference type="PROSITE-ProRule" id="PRU01282"/>
    </source>
</evidence>
<dbReference type="AlphaFoldDB" id="A0A1I1ALN8"/>
<evidence type="ECO:0000313" key="4">
    <source>
        <dbReference type="Proteomes" id="UP000198790"/>
    </source>
</evidence>
<dbReference type="EMBL" id="FOKK01000008">
    <property type="protein sequence ID" value="SFB38276.1"/>
    <property type="molecule type" value="Genomic_DNA"/>
</dbReference>
<accession>A0A1I1ALN8</accession>
<reference evidence="3 4" key="1">
    <citation type="submission" date="2016-10" db="EMBL/GenBank/DDBJ databases">
        <authorList>
            <person name="de Groot N.N."/>
        </authorList>
    </citation>
    <scope>NUCLEOTIDE SEQUENCE [LARGE SCALE GENOMIC DNA]</scope>
    <source>
        <strain evidence="3 4">DSM 23399</strain>
    </source>
</reference>
<dbReference type="Proteomes" id="UP000198790">
    <property type="component" value="Unassembled WGS sequence"/>
</dbReference>
<name>A0A1I1ALN8_9BACT</name>
<dbReference type="Gene3D" id="3.40.30.10">
    <property type="entry name" value="Glutaredoxin"/>
    <property type="match status" value="1"/>
</dbReference>
<dbReference type="SUPFAM" id="SSF52833">
    <property type="entry name" value="Thioredoxin-like"/>
    <property type="match status" value="1"/>
</dbReference>
<gene>
    <name evidence="3" type="ORF">SAMN04489723_108190</name>
</gene>
<organism evidence="3 4">
    <name type="scientific">Algoriphagus aquimarinus</name>
    <dbReference type="NCBI Taxonomy" id="237018"/>
    <lineage>
        <taxon>Bacteria</taxon>
        <taxon>Pseudomonadati</taxon>
        <taxon>Bacteroidota</taxon>
        <taxon>Cytophagia</taxon>
        <taxon>Cytophagales</taxon>
        <taxon>Cyclobacteriaceae</taxon>
        <taxon>Algoriphagus</taxon>
    </lineage>
</organism>
<proteinExistence type="inferred from homology"/>
<dbReference type="STRING" id="237018.SAMN04489723_108190"/>
<dbReference type="OrthoDB" id="979538at2"/>
<dbReference type="PROSITE" id="PS51353">
    <property type="entry name" value="ARSC"/>
    <property type="match status" value="1"/>
</dbReference>
<evidence type="ECO:0000256" key="1">
    <source>
        <dbReference type="ARBA" id="ARBA00007198"/>
    </source>
</evidence>
<dbReference type="InterPro" id="IPR036249">
    <property type="entry name" value="Thioredoxin-like_sf"/>
</dbReference>
<dbReference type="InterPro" id="IPR006660">
    <property type="entry name" value="Arsenate_reductase-like"/>
</dbReference>